<feature type="transmembrane region" description="Helical" evidence="1">
    <location>
        <begin position="113"/>
        <end position="133"/>
    </location>
</feature>
<protein>
    <recommendedName>
        <fullName evidence="4">MerC mercury resistance protein</fullName>
    </recommendedName>
</protein>
<dbReference type="EMBL" id="CP015249">
    <property type="protein sequence ID" value="ANB17489.1"/>
    <property type="molecule type" value="Genomic_DNA"/>
</dbReference>
<dbReference type="InterPro" id="IPR004891">
    <property type="entry name" value="Mercury-R_MerC"/>
</dbReference>
<gene>
    <name evidence="2" type="ORF">I596_1463</name>
</gene>
<feature type="transmembrane region" description="Helical" evidence="1">
    <location>
        <begin position="29"/>
        <end position="56"/>
    </location>
</feature>
<evidence type="ECO:0000313" key="3">
    <source>
        <dbReference type="Proteomes" id="UP000076830"/>
    </source>
</evidence>
<dbReference type="STRING" id="1300342.I596_1463"/>
<evidence type="ECO:0008006" key="4">
    <source>
        <dbReference type="Google" id="ProtNLM"/>
    </source>
</evidence>
<keyword evidence="1" id="KW-0812">Transmembrane</keyword>
<dbReference type="Proteomes" id="UP000076830">
    <property type="component" value="Chromosome"/>
</dbReference>
<proteinExistence type="predicted"/>
<dbReference type="GO" id="GO:0016020">
    <property type="term" value="C:membrane"/>
    <property type="evidence" value="ECO:0007669"/>
    <property type="project" value="InterPro"/>
</dbReference>
<dbReference type="KEGG" id="dko:I596_1463"/>
<dbReference type="OrthoDB" id="5966279at2"/>
<evidence type="ECO:0000256" key="1">
    <source>
        <dbReference type="SAM" id="Phobius"/>
    </source>
</evidence>
<keyword evidence="3" id="KW-1185">Reference proteome</keyword>
<feature type="transmembrane region" description="Helical" evidence="1">
    <location>
        <begin position="62"/>
        <end position="81"/>
    </location>
</feature>
<dbReference type="RefSeq" id="WP_083965421.1">
    <property type="nucleotide sequence ID" value="NZ_CP015249.1"/>
</dbReference>
<dbReference type="GO" id="GO:0015097">
    <property type="term" value="F:mercury ion transmembrane transporter activity"/>
    <property type="evidence" value="ECO:0007669"/>
    <property type="project" value="InterPro"/>
</dbReference>
<name>A0A160DT34_9GAMM</name>
<organism evidence="2 3">
    <name type="scientific">Dokdonella koreensis DS-123</name>
    <dbReference type="NCBI Taxonomy" id="1300342"/>
    <lineage>
        <taxon>Bacteria</taxon>
        <taxon>Pseudomonadati</taxon>
        <taxon>Pseudomonadota</taxon>
        <taxon>Gammaproteobacteria</taxon>
        <taxon>Lysobacterales</taxon>
        <taxon>Rhodanobacteraceae</taxon>
        <taxon>Dokdonella</taxon>
    </lineage>
</organism>
<keyword evidence="1" id="KW-0472">Membrane</keyword>
<keyword evidence="1" id="KW-1133">Transmembrane helix</keyword>
<dbReference type="Pfam" id="PF03203">
    <property type="entry name" value="MerC"/>
    <property type="match status" value="1"/>
</dbReference>
<evidence type="ECO:0000313" key="2">
    <source>
        <dbReference type="EMBL" id="ANB17489.1"/>
    </source>
</evidence>
<accession>A0A160DT34</accession>
<feature type="transmembrane region" description="Helical" evidence="1">
    <location>
        <begin position="88"/>
        <end position="107"/>
    </location>
</feature>
<reference evidence="2 3" key="1">
    <citation type="submission" date="2016-04" db="EMBL/GenBank/DDBJ databases">
        <title>Complete genome sequence of Dokdonella koreensis DS-123T.</title>
        <authorList>
            <person name="Kim J.F."/>
            <person name="Lee H."/>
            <person name="Kwak M.-J."/>
        </authorList>
    </citation>
    <scope>NUCLEOTIDE SEQUENCE [LARGE SCALE GENOMIC DNA]</scope>
    <source>
        <strain evidence="2 3">DS-123</strain>
    </source>
</reference>
<sequence>MNEPGIDPQTVAKTVSPITRAADRLGATASFLCAVHCALLPLVVAALPALGLGILADHAFERGFVVFAVILAFSTMIAGFRRHHHLRAFWFLVPGVVLLLTGVAIDLEHAGNLHAVLLAAGGTLVAIAHIVNLRMGHWGHVHSAYCRH</sequence>
<dbReference type="AlphaFoldDB" id="A0A160DT34"/>